<accession>A0AAF0ZSL3</accession>
<evidence type="ECO:0000313" key="1">
    <source>
        <dbReference type="EMBL" id="WMV50702.1"/>
    </source>
</evidence>
<reference evidence="1" key="1">
    <citation type="submission" date="2023-08" db="EMBL/GenBank/DDBJ databases">
        <title>A de novo genome assembly of Solanum verrucosum Schlechtendal, a Mexican diploid species geographically isolated from the other diploid A-genome species in potato relatives.</title>
        <authorList>
            <person name="Hosaka K."/>
        </authorList>
    </citation>
    <scope>NUCLEOTIDE SEQUENCE</scope>
    <source>
        <tissue evidence="1">Young leaves</tissue>
    </source>
</reference>
<name>A0AAF0ZSL3_SOLVR</name>
<keyword evidence="2" id="KW-1185">Reference proteome</keyword>
<proteinExistence type="predicted"/>
<gene>
    <name evidence="1" type="ORF">MTR67_044087</name>
</gene>
<sequence>MRNCWPKEQVCSHENSRLRSFKLECHYWGAVEEPCKSEREQILYNSKTIFGIPSSYFTRSCS</sequence>
<dbReference type="AlphaFoldDB" id="A0AAF0ZSL3"/>
<protein>
    <submittedName>
        <fullName evidence="1">Uncharacterized protein</fullName>
    </submittedName>
</protein>
<evidence type="ECO:0000313" key="2">
    <source>
        <dbReference type="Proteomes" id="UP001234989"/>
    </source>
</evidence>
<dbReference type="Proteomes" id="UP001234989">
    <property type="component" value="Chromosome 10"/>
</dbReference>
<organism evidence="1 2">
    <name type="scientific">Solanum verrucosum</name>
    <dbReference type="NCBI Taxonomy" id="315347"/>
    <lineage>
        <taxon>Eukaryota</taxon>
        <taxon>Viridiplantae</taxon>
        <taxon>Streptophyta</taxon>
        <taxon>Embryophyta</taxon>
        <taxon>Tracheophyta</taxon>
        <taxon>Spermatophyta</taxon>
        <taxon>Magnoliopsida</taxon>
        <taxon>eudicotyledons</taxon>
        <taxon>Gunneridae</taxon>
        <taxon>Pentapetalae</taxon>
        <taxon>asterids</taxon>
        <taxon>lamiids</taxon>
        <taxon>Solanales</taxon>
        <taxon>Solanaceae</taxon>
        <taxon>Solanoideae</taxon>
        <taxon>Solaneae</taxon>
        <taxon>Solanum</taxon>
    </lineage>
</organism>
<dbReference type="EMBL" id="CP133621">
    <property type="protein sequence ID" value="WMV50702.1"/>
    <property type="molecule type" value="Genomic_DNA"/>
</dbReference>